<gene>
    <name evidence="2" type="ORF">Ssi02_75850</name>
</gene>
<evidence type="ECO:0000256" key="1">
    <source>
        <dbReference type="SAM" id="Phobius"/>
    </source>
</evidence>
<organism evidence="2 3">
    <name type="scientific">Sinosporangium siamense</name>
    <dbReference type="NCBI Taxonomy" id="1367973"/>
    <lineage>
        <taxon>Bacteria</taxon>
        <taxon>Bacillati</taxon>
        <taxon>Actinomycetota</taxon>
        <taxon>Actinomycetes</taxon>
        <taxon>Streptosporangiales</taxon>
        <taxon>Streptosporangiaceae</taxon>
        <taxon>Sinosporangium</taxon>
    </lineage>
</organism>
<accession>A0A919VGQ9</accession>
<dbReference type="Proteomes" id="UP000606172">
    <property type="component" value="Unassembled WGS sequence"/>
</dbReference>
<comment type="caution">
    <text evidence="2">The sequence shown here is derived from an EMBL/GenBank/DDBJ whole genome shotgun (WGS) entry which is preliminary data.</text>
</comment>
<keyword evidence="3" id="KW-1185">Reference proteome</keyword>
<evidence type="ECO:0000313" key="2">
    <source>
        <dbReference type="EMBL" id="GII97354.1"/>
    </source>
</evidence>
<dbReference type="AlphaFoldDB" id="A0A919VGQ9"/>
<name>A0A919VGQ9_9ACTN</name>
<evidence type="ECO:0000313" key="3">
    <source>
        <dbReference type="Proteomes" id="UP000606172"/>
    </source>
</evidence>
<dbReference type="RefSeq" id="WP_204033029.1">
    <property type="nucleotide sequence ID" value="NZ_BOOW01000058.1"/>
</dbReference>
<dbReference type="EMBL" id="BOOW01000058">
    <property type="protein sequence ID" value="GII97354.1"/>
    <property type="molecule type" value="Genomic_DNA"/>
</dbReference>
<keyword evidence="1" id="KW-1133">Transmembrane helix</keyword>
<keyword evidence="1" id="KW-0472">Membrane</keyword>
<proteinExistence type="predicted"/>
<reference evidence="2" key="1">
    <citation type="submission" date="2021-01" db="EMBL/GenBank/DDBJ databases">
        <title>Whole genome shotgun sequence of Sinosporangium siamense NBRC 109515.</title>
        <authorList>
            <person name="Komaki H."/>
            <person name="Tamura T."/>
        </authorList>
    </citation>
    <scope>NUCLEOTIDE SEQUENCE</scope>
    <source>
        <strain evidence="2">NBRC 109515</strain>
    </source>
</reference>
<sequence length="66" mass="7201">MCCGAGRRAEAHHRHPLVPLRLLNRPTVKWSSLIGLITFGMCITLAGVAVTALLPRRTPKIQESAL</sequence>
<feature type="transmembrane region" description="Helical" evidence="1">
    <location>
        <begin position="30"/>
        <end position="54"/>
    </location>
</feature>
<keyword evidence="1" id="KW-0812">Transmembrane</keyword>
<protein>
    <submittedName>
        <fullName evidence="2">Uncharacterized protein</fullName>
    </submittedName>
</protein>